<gene>
    <name evidence="1" type="ORF">M011DRAFT_259548</name>
</gene>
<organism evidence="1 2">
    <name type="scientific">Sporormia fimetaria CBS 119925</name>
    <dbReference type="NCBI Taxonomy" id="1340428"/>
    <lineage>
        <taxon>Eukaryota</taxon>
        <taxon>Fungi</taxon>
        <taxon>Dikarya</taxon>
        <taxon>Ascomycota</taxon>
        <taxon>Pezizomycotina</taxon>
        <taxon>Dothideomycetes</taxon>
        <taxon>Pleosporomycetidae</taxon>
        <taxon>Pleosporales</taxon>
        <taxon>Sporormiaceae</taxon>
        <taxon>Sporormia</taxon>
    </lineage>
</organism>
<evidence type="ECO:0000313" key="2">
    <source>
        <dbReference type="Proteomes" id="UP000799440"/>
    </source>
</evidence>
<keyword evidence="2" id="KW-1185">Reference proteome</keyword>
<protein>
    <submittedName>
        <fullName evidence="1">Uncharacterized protein</fullName>
    </submittedName>
</protein>
<dbReference type="EMBL" id="MU006605">
    <property type="protein sequence ID" value="KAF2742698.1"/>
    <property type="molecule type" value="Genomic_DNA"/>
</dbReference>
<dbReference type="AlphaFoldDB" id="A0A6A6UWQ6"/>
<dbReference type="Proteomes" id="UP000799440">
    <property type="component" value="Unassembled WGS sequence"/>
</dbReference>
<proteinExistence type="predicted"/>
<sequence>MLEARLLIIPQAYVGCTLFKYTVSSHGRNDESQKPGSFCQMPDQKPEDVDCSDSRCTTTGTCKDLAIAVCNCPKWQGRTQVCNSCNAHGSLTSLQQSNTSQYPVHLCRLQLYRTRGPPVRELNGNECLTHIFGAFIARLWRLLLMVLIQLSAPISRSKATCPQTSCRPVESHMQSS</sequence>
<accession>A0A6A6UWQ6</accession>
<name>A0A6A6UWQ6_9PLEO</name>
<reference evidence="1" key="1">
    <citation type="journal article" date="2020" name="Stud. Mycol.">
        <title>101 Dothideomycetes genomes: a test case for predicting lifestyles and emergence of pathogens.</title>
        <authorList>
            <person name="Haridas S."/>
            <person name="Albert R."/>
            <person name="Binder M."/>
            <person name="Bloem J."/>
            <person name="Labutti K."/>
            <person name="Salamov A."/>
            <person name="Andreopoulos B."/>
            <person name="Baker S."/>
            <person name="Barry K."/>
            <person name="Bills G."/>
            <person name="Bluhm B."/>
            <person name="Cannon C."/>
            <person name="Castanera R."/>
            <person name="Culley D."/>
            <person name="Daum C."/>
            <person name="Ezra D."/>
            <person name="Gonzalez J."/>
            <person name="Henrissat B."/>
            <person name="Kuo A."/>
            <person name="Liang C."/>
            <person name="Lipzen A."/>
            <person name="Lutzoni F."/>
            <person name="Magnuson J."/>
            <person name="Mondo S."/>
            <person name="Nolan M."/>
            <person name="Ohm R."/>
            <person name="Pangilinan J."/>
            <person name="Park H.-J."/>
            <person name="Ramirez L."/>
            <person name="Alfaro M."/>
            <person name="Sun H."/>
            <person name="Tritt A."/>
            <person name="Yoshinaga Y."/>
            <person name="Zwiers L.-H."/>
            <person name="Turgeon B."/>
            <person name="Goodwin S."/>
            <person name="Spatafora J."/>
            <person name="Crous P."/>
            <person name="Grigoriev I."/>
        </authorList>
    </citation>
    <scope>NUCLEOTIDE SEQUENCE</scope>
    <source>
        <strain evidence="1">CBS 119925</strain>
    </source>
</reference>
<evidence type="ECO:0000313" key="1">
    <source>
        <dbReference type="EMBL" id="KAF2742698.1"/>
    </source>
</evidence>